<dbReference type="GO" id="GO:0003700">
    <property type="term" value="F:DNA-binding transcription factor activity"/>
    <property type="evidence" value="ECO:0007669"/>
    <property type="project" value="InterPro"/>
</dbReference>
<keyword evidence="7" id="KW-1185">Reference proteome</keyword>
<dbReference type="InterPro" id="IPR050950">
    <property type="entry name" value="HTH-type_LysR_regulators"/>
</dbReference>
<keyword evidence="2" id="KW-0805">Transcription regulation</keyword>
<name>A0A9W5TZW9_9BACI</name>
<evidence type="ECO:0000313" key="7">
    <source>
        <dbReference type="Proteomes" id="UP000621492"/>
    </source>
</evidence>
<dbReference type="FunFam" id="1.10.10.10:FF:000001">
    <property type="entry name" value="LysR family transcriptional regulator"/>
    <property type="match status" value="1"/>
</dbReference>
<evidence type="ECO:0000313" key="6">
    <source>
        <dbReference type="EMBL" id="GGB53311.1"/>
    </source>
</evidence>
<dbReference type="PANTHER" id="PTHR30419">
    <property type="entry name" value="HTH-TYPE TRANSCRIPTIONAL REGULATOR YBHD"/>
    <property type="match status" value="1"/>
</dbReference>
<reference evidence="6" key="1">
    <citation type="journal article" date="2014" name="Int. J. Syst. Evol. Microbiol.">
        <title>Complete genome sequence of Corynebacterium casei LMG S-19264T (=DSM 44701T), isolated from a smear-ripened cheese.</title>
        <authorList>
            <consortium name="US DOE Joint Genome Institute (JGI-PGF)"/>
            <person name="Walter F."/>
            <person name="Albersmeier A."/>
            <person name="Kalinowski J."/>
            <person name="Ruckert C."/>
        </authorList>
    </citation>
    <scope>NUCLEOTIDE SEQUENCE</scope>
    <source>
        <strain evidence="6">CGMCC 1.15454</strain>
    </source>
</reference>
<dbReference type="InterPro" id="IPR036388">
    <property type="entry name" value="WH-like_DNA-bd_sf"/>
</dbReference>
<dbReference type="GO" id="GO:0003677">
    <property type="term" value="F:DNA binding"/>
    <property type="evidence" value="ECO:0007669"/>
    <property type="project" value="UniProtKB-KW"/>
</dbReference>
<dbReference type="AlphaFoldDB" id="A0A9W5TZW9"/>
<dbReference type="SUPFAM" id="SSF46785">
    <property type="entry name" value="Winged helix' DNA-binding domain"/>
    <property type="match status" value="1"/>
</dbReference>
<keyword evidence="3" id="KW-0238">DNA-binding</keyword>
<reference evidence="6" key="2">
    <citation type="submission" date="2020-09" db="EMBL/GenBank/DDBJ databases">
        <authorList>
            <person name="Sun Q."/>
            <person name="Zhou Y."/>
        </authorList>
    </citation>
    <scope>NUCLEOTIDE SEQUENCE</scope>
    <source>
        <strain evidence="6">CGMCC 1.15454</strain>
    </source>
</reference>
<dbReference type="InterPro" id="IPR036390">
    <property type="entry name" value="WH_DNA-bd_sf"/>
</dbReference>
<dbReference type="Gene3D" id="1.10.10.10">
    <property type="entry name" value="Winged helix-like DNA-binding domain superfamily/Winged helix DNA-binding domain"/>
    <property type="match status" value="1"/>
</dbReference>
<gene>
    <name evidence="6" type="ORF">GCM10011409_33640</name>
</gene>
<sequence>METLKLKYFQTVAHMGHMTKAANDLNISQPALSKAINQLEENLGIKLFNRKGREIELNQFGKVLLEHIDRAFLEIEQGEKIIKELAGLEKGNVTVAATFPHFFPSLMSDYLKEYPNVKIKQVQASSINMKQLIQNNKIDFGISTAPIIEQDIEWIPLLDEEIFLTVPKNHHLSNRKNVSLKELENERFIGLVSGYGFRDITESFCRRAGMKANYLIEVEDSGAIFKLVRAKYGISFAPETSFLSDPPGVTPIPISFPNCKRTIGIAYKQNHYFSEAANSFRQYIIDFFTNYSKNRKLII</sequence>
<dbReference type="SUPFAM" id="SSF53850">
    <property type="entry name" value="Periplasmic binding protein-like II"/>
    <property type="match status" value="1"/>
</dbReference>
<accession>A0A9W5TZW9</accession>
<evidence type="ECO:0000256" key="2">
    <source>
        <dbReference type="ARBA" id="ARBA00023015"/>
    </source>
</evidence>
<proteinExistence type="inferred from homology"/>
<feature type="domain" description="HTH lysR-type" evidence="5">
    <location>
        <begin position="1"/>
        <end position="58"/>
    </location>
</feature>
<comment type="similarity">
    <text evidence="1">Belongs to the LysR transcriptional regulatory family.</text>
</comment>
<dbReference type="Pfam" id="PF00126">
    <property type="entry name" value="HTH_1"/>
    <property type="match status" value="1"/>
</dbReference>
<organism evidence="6 7">
    <name type="scientific">Lentibacillus populi</name>
    <dbReference type="NCBI Taxonomy" id="1827502"/>
    <lineage>
        <taxon>Bacteria</taxon>
        <taxon>Bacillati</taxon>
        <taxon>Bacillota</taxon>
        <taxon>Bacilli</taxon>
        <taxon>Bacillales</taxon>
        <taxon>Bacillaceae</taxon>
        <taxon>Lentibacillus</taxon>
    </lineage>
</organism>
<dbReference type="EMBL" id="BMJD01000033">
    <property type="protein sequence ID" value="GGB53311.1"/>
    <property type="molecule type" value="Genomic_DNA"/>
</dbReference>
<keyword evidence="4" id="KW-0804">Transcription</keyword>
<dbReference type="Gene3D" id="3.40.190.290">
    <property type="match status" value="1"/>
</dbReference>
<dbReference type="Pfam" id="PF03466">
    <property type="entry name" value="LysR_substrate"/>
    <property type="match status" value="1"/>
</dbReference>
<dbReference type="GO" id="GO:0005829">
    <property type="term" value="C:cytosol"/>
    <property type="evidence" value="ECO:0007669"/>
    <property type="project" value="TreeGrafter"/>
</dbReference>
<evidence type="ECO:0000256" key="1">
    <source>
        <dbReference type="ARBA" id="ARBA00009437"/>
    </source>
</evidence>
<dbReference type="InterPro" id="IPR000847">
    <property type="entry name" value="LysR_HTH_N"/>
</dbReference>
<evidence type="ECO:0000256" key="4">
    <source>
        <dbReference type="ARBA" id="ARBA00023163"/>
    </source>
</evidence>
<protein>
    <submittedName>
        <fullName evidence="6">LysR family transcriptional regulator</fullName>
    </submittedName>
</protein>
<comment type="caution">
    <text evidence="6">The sequence shown here is derived from an EMBL/GenBank/DDBJ whole genome shotgun (WGS) entry which is preliminary data.</text>
</comment>
<dbReference type="PROSITE" id="PS50931">
    <property type="entry name" value="HTH_LYSR"/>
    <property type="match status" value="1"/>
</dbReference>
<dbReference type="RefSeq" id="WP_188725551.1">
    <property type="nucleotide sequence ID" value="NZ_BMJD01000033.1"/>
</dbReference>
<evidence type="ECO:0000259" key="5">
    <source>
        <dbReference type="PROSITE" id="PS50931"/>
    </source>
</evidence>
<dbReference type="Proteomes" id="UP000621492">
    <property type="component" value="Unassembled WGS sequence"/>
</dbReference>
<dbReference type="PRINTS" id="PR00039">
    <property type="entry name" value="HTHLYSR"/>
</dbReference>
<dbReference type="InterPro" id="IPR005119">
    <property type="entry name" value="LysR_subst-bd"/>
</dbReference>
<dbReference type="PANTHER" id="PTHR30419:SF28">
    <property type="entry name" value="HTH-TYPE TRANSCRIPTIONAL REGULATOR BSDA"/>
    <property type="match status" value="1"/>
</dbReference>
<evidence type="ECO:0000256" key="3">
    <source>
        <dbReference type="ARBA" id="ARBA00023125"/>
    </source>
</evidence>